<keyword evidence="1" id="KW-0479">Metal-binding</keyword>
<keyword evidence="3" id="KW-0862">Zinc</keyword>
<protein>
    <submittedName>
        <fullName evidence="5">Jg19949 protein</fullName>
    </submittedName>
</protein>
<proteinExistence type="predicted"/>
<dbReference type="OrthoDB" id="6159439at2759"/>
<accession>A0A8S4RYR8</accession>
<dbReference type="EMBL" id="CAKXAJ010025638">
    <property type="protein sequence ID" value="CAH2242336.1"/>
    <property type="molecule type" value="Genomic_DNA"/>
</dbReference>
<sequence>MRRGSLKDCFSDVALFTVSRYGRPVIELDGYRYNRRSHSKGVRGYWSCNRAPSGCRAILVTMDDVLTATKRHHNSTSFKCQVREDQVRESGDGCWKIQIQQVELQYLYVVKSHKRRSVEEPVFRTDIAQRAAKLKWQSSRWKQLQKSFPGSWDLKLPDICPGVVEDVVEMKMMMMIVLLLCFVDKESTTISNLPSADFGSD</sequence>
<dbReference type="AlphaFoldDB" id="A0A8S4RYR8"/>
<reference evidence="5" key="1">
    <citation type="submission" date="2022-03" db="EMBL/GenBank/DDBJ databases">
        <authorList>
            <person name="Lindestad O."/>
        </authorList>
    </citation>
    <scope>NUCLEOTIDE SEQUENCE</scope>
</reference>
<dbReference type="Proteomes" id="UP000838756">
    <property type="component" value="Unassembled WGS sequence"/>
</dbReference>
<dbReference type="Gene3D" id="2.20.25.240">
    <property type="match status" value="1"/>
</dbReference>
<evidence type="ECO:0000256" key="1">
    <source>
        <dbReference type="ARBA" id="ARBA00022723"/>
    </source>
</evidence>
<dbReference type="InterPro" id="IPR007588">
    <property type="entry name" value="Znf_FLYWCH"/>
</dbReference>
<keyword evidence="2" id="KW-0863">Zinc-finger</keyword>
<evidence type="ECO:0000313" key="6">
    <source>
        <dbReference type="Proteomes" id="UP000838756"/>
    </source>
</evidence>
<evidence type="ECO:0000259" key="4">
    <source>
        <dbReference type="Pfam" id="PF04500"/>
    </source>
</evidence>
<evidence type="ECO:0000313" key="5">
    <source>
        <dbReference type="EMBL" id="CAH2242336.1"/>
    </source>
</evidence>
<feature type="domain" description="FLYWCH-type" evidence="4">
    <location>
        <begin position="16"/>
        <end position="74"/>
    </location>
</feature>
<name>A0A8S4RYR8_9NEOP</name>
<dbReference type="Pfam" id="PF04500">
    <property type="entry name" value="FLYWCH"/>
    <property type="match status" value="1"/>
</dbReference>
<comment type="caution">
    <text evidence="5">The sequence shown here is derived from an EMBL/GenBank/DDBJ whole genome shotgun (WGS) entry which is preliminary data.</text>
</comment>
<evidence type="ECO:0000256" key="3">
    <source>
        <dbReference type="ARBA" id="ARBA00022833"/>
    </source>
</evidence>
<organism evidence="5 6">
    <name type="scientific">Pararge aegeria aegeria</name>
    <dbReference type="NCBI Taxonomy" id="348720"/>
    <lineage>
        <taxon>Eukaryota</taxon>
        <taxon>Metazoa</taxon>
        <taxon>Ecdysozoa</taxon>
        <taxon>Arthropoda</taxon>
        <taxon>Hexapoda</taxon>
        <taxon>Insecta</taxon>
        <taxon>Pterygota</taxon>
        <taxon>Neoptera</taxon>
        <taxon>Endopterygota</taxon>
        <taxon>Lepidoptera</taxon>
        <taxon>Glossata</taxon>
        <taxon>Ditrysia</taxon>
        <taxon>Papilionoidea</taxon>
        <taxon>Nymphalidae</taxon>
        <taxon>Satyrinae</taxon>
        <taxon>Satyrini</taxon>
        <taxon>Parargina</taxon>
        <taxon>Pararge</taxon>
    </lineage>
</organism>
<evidence type="ECO:0000256" key="2">
    <source>
        <dbReference type="ARBA" id="ARBA00022771"/>
    </source>
</evidence>
<keyword evidence="6" id="KW-1185">Reference proteome</keyword>
<dbReference type="GO" id="GO:0008270">
    <property type="term" value="F:zinc ion binding"/>
    <property type="evidence" value="ECO:0007669"/>
    <property type="project" value="UniProtKB-KW"/>
</dbReference>
<gene>
    <name evidence="5" type="primary">jg19949</name>
    <name evidence="5" type="ORF">PAEG_LOCUS18662</name>
</gene>